<name>D6Z6T7_DESAT</name>
<dbReference type="EMBL" id="CP001940">
    <property type="protein sequence ID" value="ADH85046.1"/>
    <property type="molecule type" value="Genomic_DNA"/>
</dbReference>
<dbReference type="STRING" id="589865.DaAHT2_0340"/>
<dbReference type="AlphaFoldDB" id="D6Z6T7"/>
<gene>
    <name evidence="1" type="ordered locus">DaAHT2_0340</name>
</gene>
<dbReference type="RefSeq" id="WP_013162577.1">
    <property type="nucleotide sequence ID" value="NC_014216.1"/>
</dbReference>
<dbReference type="KEGG" id="dak:DaAHT2_0340"/>
<evidence type="ECO:0008006" key="3">
    <source>
        <dbReference type="Google" id="ProtNLM"/>
    </source>
</evidence>
<dbReference type="Pfam" id="PF14334">
    <property type="entry name" value="DUF4390"/>
    <property type="match status" value="1"/>
</dbReference>
<proteinExistence type="predicted"/>
<reference evidence="2" key="1">
    <citation type="submission" date="2010-02" db="EMBL/GenBank/DDBJ databases">
        <title>Complete sequence of Desulfurivibrio alkaliphilus AHT2.</title>
        <authorList>
            <consortium name="US DOE Joint Genome Institute"/>
            <person name="Pitluck S."/>
            <person name="Chertkov O."/>
            <person name="Detter J.C."/>
            <person name="Han C."/>
            <person name="Tapia R."/>
            <person name="Larimer F."/>
            <person name="Land M."/>
            <person name="Hauser L."/>
            <person name="Kyrpides N."/>
            <person name="Mikhailova N."/>
            <person name="Sorokin D.Y."/>
            <person name="Muyzer G."/>
            <person name="Woyke T."/>
        </authorList>
    </citation>
    <scope>NUCLEOTIDE SEQUENCE [LARGE SCALE GENOMIC DNA]</scope>
    <source>
        <strain evidence="2">DSM 19089 / UNIQEM U267 / AHT2</strain>
    </source>
</reference>
<dbReference type="InParanoid" id="D6Z6T7"/>
<dbReference type="InterPro" id="IPR025500">
    <property type="entry name" value="DUF4390"/>
</dbReference>
<accession>D6Z6T7</accession>
<sequence>MRIFPGLLCWLAVIILLLPGPSVANEGRIDEMVVTNSDREVLLYFQVRDFMTPEMEEGVKSGLPLTMIFLVELHRQRWGWRDRKLVELEFTHVLSYDSLKDEYRVTREEEEGRVVSTASLAEARRLLGRVSGLAVLPLSELEPDQTYSLSAKARLAEKSRPPLLGRLLPFRRLWSFETDWHSVEFYY</sequence>
<protein>
    <recommendedName>
        <fullName evidence="3">DUF4390 domain-containing protein</fullName>
    </recommendedName>
</protein>
<evidence type="ECO:0000313" key="2">
    <source>
        <dbReference type="Proteomes" id="UP000001508"/>
    </source>
</evidence>
<organism evidence="1 2">
    <name type="scientific">Desulfurivibrio alkaliphilus (strain DSM 19089 / UNIQEM U267 / AHT2)</name>
    <dbReference type="NCBI Taxonomy" id="589865"/>
    <lineage>
        <taxon>Bacteria</taxon>
        <taxon>Pseudomonadati</taxon>
        <taxon>Thermodesulfobacteriota</taxon>
        <taxon>Desulfobulbia</taxon>
        <taxon>Desulfobulbales</taxon>
        <taxon>Desulfobulbaceae</taxon>
        <taxon>Desulfurivibrio</taxon>
    </lineage>
</organism>
<dbReference type="eggNOG" id="ENOG50303IT">
    <property type="taxonomic scope" value="Bacteria"/>
</dbReference>
<evidence type="ECO:0000313" key="1">
    <source>
        <dbReference type="EMBL" id="ADH85046.1"/>
    </source>
</evidence>
<dbReference type="Proteomes" id="UP000001508">
    <property type="component" value="Chromosome"/>
</dbReference>
<dbReference type="HOGENOM" id="CLU_070058_3_0_7"/>
<keyword evidence="2" id="KW-1185">Reference proteome</keyword>